<proteinExistence type="predicted"/>
<dbReference type="EMBL" id="JARBJD010000109">
    <property type="protein sequence ID" value="KAK2952056.1"/>
    <property type="molecule type" value="Genomic_DNA"/>
</dbReference>
<evidence type="ECO:0000313" key="2">
    <source>
        <dbReference type="Proteomes" id="UP001281761"/>
    </source>
</evidence>
<protein>
    <submittedName>
        <fullName evidence="1">Uncharacterized protein</fullName>
    </submittedName>
</protein>
<organism evidence="1 2">
    <name type="scientific">Blattamonas nauphoetae</name>
    <dbReference type="NCBI Taxonomy" id="2049346"/>
    <lineage>
        <taxon>Eukaryota</taxon>
        <taxon>Metamonada</taxon>
        <taxon>Preaxostyla</taxon>
        <taxon>Oxymonadida</taxon>
        <taxon>Blattamonas</taxon>
    </lineage>
</organism>
<accession>A0ABQ9XHX9</accession>
<reference evidence="1 2" key="1">
    <citation type="journal article" date="2022" name="bioRxiv">
        <title>Genomics of Preaxostyla Flagellates Illuminates Evolutionary Transitions and the Path Towards Mitochondrial Loss.</title>
        <authorList>
            <person name="Novak L.V.F."/>
            <person name="Treitli S.C."/>
            <person name="Pyrih J."/>
            <person name="Halakuc P."/>
            <person name="Pipaliya S.V."/>
            <person name="Vacek V."/>
            <person name="Brzon O."/>
            <person name="Soukal P."/>
            <person name="Eme L."/>
            <person name="Dacks J.B."/>
            <person name="Karnkowska A."/>
            <person name="Elias M."/>
            <person name="Hampl V."/>
        </authorList>
    </citation>
    <scope>NUCLEOTIDE SEQUENCE [LARGE SCALE GENOMIC DNA]</scope>
    <source>
        <strain evidence="1">NAU3</strain>
        <tissue evidence="1">Gut</tissue>
    </source>
</reference>
<name>A0ABQ9XHX9_9EUKA</name>
<comment type="caution">
    <text evidence="1">The sequence shown here is derived from an EMBL/GenBank/DDBJ whole genome shotgun (WGS) entry which is preliminary data.</text>
</comment>
<keyword evidence="2" id="KW-1185">Reference proteome</keyword>
<gene>
    <name evidence="1" type="ORF">BLNAU_13038</name>
</gene>
<dbReference type="Proteomes" id="UP001281761">
    <property type="component" value="Unassembled WGS sequence"/>
</dbReference>
<sequence>MSRDLTKASKPVVPPTLGDDDLKLLRRIQVIIDSCVGVLQSPNFLDFDKQLPNEELSDLSHLLYHSFPTLKNASNDIALENYLFRSSTFSLFGHVIFNSQTFINYTKKINKACNFAILHVITGTPGMGKTASRFPFITLLMSHGVESVTTAKNGEQVYVFKRREDTTKTGKATISMDDGTGTLPDFDTPSYLYKYDVYKIQLPRSSINQHNPQSVENDYNPEAAYIPGKGTLPPGCKLLGSVSVPSHHTDTLTEENTPTVDNQTCQKSPLIVVNRLENTKWHVVDDLTFPETLGLKTDNYYVLFTSPKGSRWKAAGTGENMTQCIALEYFVPKYTTQEQAALLNTIGIRFTDDETVRNTLHGVELFSFIPRYIMDPNLAKSAVKSIWKLDTAISSIEPQDLFKEVVVENLIHFSCPQYDCHNWYTEFATELARYLILDTFNSAMDRQFAKTLEPFSTSAEFNEQRRAVFHAFVSDAILGGFCLSSARRLLSDEMLPDDIQLPPPIGESFVHMRNSGTIRKASLPDMKTIPVAKLSDFDEKWALLFSSPMLHHDVSSATLMIKDYPMTEASGTVTTHIDNSATKCFMFYAKPLGGNNAGIDSVLLFFKIHEEQDEMKIDDICVMFIQSTLADDPFFGRTMSDLMFLWLTLLHSVYELSEQHIHPFVFFVKQPAVESFHLNREFPADSFIPQDNIWVMDGRTHELNEAILAHPGRLILSAATALQPNTNPTHFRCFFCDRIITEFFPSHHCQAILKTTREVQTMQINDLMTKYRKVTFDCRPHLTNQAPTEDESVPQIVFDLESTPLADPSTAPDEGQRDVIEINMVDVGGQRVSPFAVSPTPNEQEQTKLRFQVTQSHPIPNIFTYFARRPNALQPPQPTVMPMPAIPYKQEKAISLIQNELSNTASNLCTTVRLMNVWANKMRIGFGEDRRNDVQSMGAQHPPHEAFSALLENKDVPLAQLHLPMSFFPKQTLLLGTKQILTPFDIRGILSLVDKKGLNDRLKKIEIDKHIDKGQPLTEADARLVLSDKRMFSLLLASRLRSLGTRIPTLSSLPLYDIQSLVSFVNGTLMYISDTLGTCRSSLEHLSQPLVRTEAETMELNQMEMCLTNSFTVASRRLKQILQHKLLGMMSIPSDDVNMMVEGMKTNPLIPWCRRRHIIPFVIDVENCEEQIKLLSQSDKKLKRKDREICITVLLIHTPIEESEKRRLRTLINEKSKPTNHQEELISLVDNIGLGQDVNRWNQLLDDLEDKKKLDMSSRTDVQSYLEKPRGVSRHKLELQTLIEQAQFSDKDKDTLLSLVNGTPRFTSSRRKEIATLCYSNLGPTSEESCVKWIDDLKLDEENKLKLKKYVTASVSANAEEIIGLKKMIKEHQDLKQRSQVLTSLVDRNKTLSKSDRSLALSCYLTHITITKTNLHDLFRHFVESFYTQDTSSFSKRLYRYSKCVFMTNRCTSSNVSKKPTSPGKIWQPFFVCRMGAILFLCLDWVCCFQQTIKNR</sequence>
<evidence type="ECO:0000313" key="1">
    <source>
        <dbReference type="EMBL" id="KAK2952056.1"/>
    </source>
</evidence>